<comment type="caution">
    <text evidence="1">The sequence shown here is derived from an EMBL/GenBank/DDBJ whole genome shotgun (WGS) entry which is preliminary data.</text>
</comment>
<dbReference type="RefSeq" id="WP_311628074.1">
    <property type="nucleotide sequence ID" value="NZ_JAVRFE010000097.1"/>
</dbReference>
<dbReference type="Proteomes" id="UP001180551">
    <property type="component" value="Unassembled WGS sequence"/>
</dbReference>
<organism evidence="1 2">
    <name type="scientific">Streptomyces mooreae</name>
    <dbReference type="NCBI Taxonomy" id="3075523"/>
    <lineage>
        <taxon>Bacteria</taxon>
        <taxon>Bacillati</taxon>
        <taxon>Actinomycetota</taxon>
        <taxon>Actinomycetes</taxon>
        <taxon>Kitasatosporales</taxon>
        <taxon>Streptomycetaceae</taxon>
        <taxon>Streptomyces</taxon>
    </lineage>
</organism>
<reference evidence="1" key="1">
    <citation type="submission" date="2024-05" db="EMBL/GenBank/DDBJ databases">
        <title>30 novel species of actinomycetes from the DSMZ collection.</title>
        <authorList>
            <person name="Nouioui I."/>
        </authorList>
    </citation>
    <scope>NUCLEOTIDE SEQUENCE</scope>
    <source>
        <strain evidence="1">DSM 41527</strain>
    </source>
</reference>
<evidence type="ECO:0008006" key="3">
    <source>
        <dbReference type="Google" id="ProtNLM"/>
    </source>
</evidence>
<evidence type="ECO:0000313" key="2">
    <source>
        <dbReference type="Proteomes" id="UP001180551"/>
    </source>
</evidence>
<keyword evidence="2" id="KW-1185">Reference proteome</keyword>
<gene>
    <name evidence="1" type="ORF">RM550_36620</name>
</gene>
<protein>
    <recommendedName>
        <fullName evidence="3">Lipocalin-like domain-containing protein</fullName>
    </recommendedName>
</protein>
<proteinExistence type="predicted"/>
<sequence length="145" mass="15568">MKKAILLSVLCVALALAGGGFLLYRAIDSGAITGGSAERTELIGSWHAPNGAQVTLRKDGTAEGVKIPGHFSDDERPQNPITGEGKWTLEKGRTFVDQEITVVLNTGPGKRSTIEFRIVDKGARGGIYRPISVESSSMFVFKKSY</sequence>
<name>A0ABU2TJT4_9ACTN</name>
<evidence type="ECO:0000313" key="1">
    <source>
        <dbReference type="EMBL" id="MDT0461167.1"/>
    </source>
</evidence>
<accession>A0ABU2TJT4</accession>
<dbReference type="EMBL" id="JAVRFE010000097">
    <property type="protein sequence ID" value="MDT0461167.1"/>
    <property type="molecule type" value="Genomic_DNA"/>
</dbReference>